<comment type="caution">
    <text evidence="4">The sequence shown here is derived from an EMBL/GenBank/DDBJ whole genome shotgun (WGS) entry which is preliminary data.</text>
</comment>
<dbReference type="AlphaFoldDB" id="A0A315ZHT7"/>
<evidence type="ECO:0000256" key="3">
    <source>
        <dbReference type="RuleBase" id="RU000363"/>
    </source>
</evidence>
<evidence type="ECO:0000313" key="5">
    <source>
        <dbReference type="Proteomes" id="UP000245535"/>
    </source>
</evidence>
<evidence type="ECO:0000256" key="1">
    <source>
        <dbReference type="ARBA" id="ARBA00006484"/>
    </source>
</evidence>
<keyword evidence="5" id="KW-1185">Reference proteome</keyword>
<dbReference type="PANTHER" id="PTHR42901">
    <property type="entry name" value="ALCOHOL DEHYDROGENASE"/>
    <property type="match status" value="1"/>
</dbReference>
<dbReference type="Proteomes" id="UP000245535">
    <property type="component" value="Unassembled WGS sequence"/>
</dbReference>
<dbReference type="PRINTS" id="PR00080">
    <property type="entry name" value="SDRFAMILY"/>
</dbReference>
<dbReference type="Pfam" id="PF00106">
    <property type="entry name" value="adh_short"/>
    <property type="match status" value="1"/>
</dbReference>
<accession>A0A315ZHT7</accession>
<dbReference type="PROSITE" id="PS00061">
    <property type="entry name" value="ADH_SHORT"/>
    <property type="match status" value="1"/>
</dbReference>
<evidence type="ECO:0000256" key="2">
    <source>
        <dbReference type="ARBA" id="ARBA00023002"/>
    </source>
</evidence>
<proteinExistence type="inferred from homology"/>
<dbReference type="InterPro" id="IPR002347">
    <property type="entry name" value="SDR_fam"/>
</dbReference>
<dbReference type="SUPFAM" id="SSF51735">
    <property type="entry name" value="NAD(P)-binding Rossmann-fold domains"/>
    <property type="match status" value="1"/>
</dbReference>
<reference evidence="4 5" key="1">
    <citation type="submission" date="2018-03" db="EMBL/GenBank/DDBJ databases">
        <title>Genomic Encyclopedia of Archaeal and Bacterial Type Strains, Phase II (KMG-II): from individual species to whole genera.</title>
        <authorList>
            <person name="Goeker M."/>
        </authorList>
    </citation>
    <scope>NUCLEOTIDE SEQUENCE [LARGE SCALE GENOMIC DNA]</scope>
    <source>
        <strain evidence="4 5">DSM 28229</strain>
    </source>
</reference>
<dbReference type="EMBL" id="QGDO01000001">
    <property type="protein sequence ID" value="PWJ44783.1"/>
    <property type="molecule type" value="Genomic_DNA"/>
</dbReference>
<dbReference type="PRINTS" id="PR00081">
    <property type="entry name" value="GDHRDH"/>
</dbReference>
<dbReference type="Gene3D" id="3.40.50.720">
    <property type="entry name" value="NAD(P)-binding Rossmann-like Domain"/>
    <property type="match status" value="1"/>
</dbReference>
<dbReference type="PANTHER" id="PTHR42901:SF1">
    <property type="entry name" value="ALCOHOL DEHYDROGENASE"/>
    <property type="match status" value="1"/>
</dbReference>
<gene>
    <name evidence="4" type="ORF">BC781_1011154</name>
</gene>
<keyword evidence="2" id="KW-0560">Oxidoreductase</keyword>
<evidence type="ECO:0000313" key="4">
    <source>
        <dbReference type="EMBL" id="PWJ44783.1"/>
    </source>
</evidence>
<organism evidence="4 5">
    <name type="scientific">Sediminitomix flava</name>
    <dbReference type="NCBI Taxonomy" id="379075"/>
    <lineage>
        <taxon>Bacteria</taxon>
        <taxon>Pseudomonadati</taxon>
        <taxon>Bacteroidota</taxon>
        <taxon>Cytophagia</taxon>
        <taxon>Cytophagales</taxon>
        <taxon>Flammeovirgaceae</taxon>
        <taxon>Sediminitomix</taxon>
    </lineage>
</organism>
<comment type="similarity">
    <text evidence="1 3">Belongs to the short-chain dehydrogenases/reductases (SDR) family.</text>
</comment>
<dbReference type="CDD" id="cd05233">
    <property type="entry name" value="SDR_c"/>
    <property type="match status" value="1"/>
</dbReference>
<sequence length="231" mass="25483">MIVVTGGSKGIGKAIIEKFAQAGHNIASCARNAAQLSDMKKEIEEKYKVKVYIQTADLSVKEDTATFIDFVKRVGEPVKVLVNNTGVFIPGAIHEEEDGILEQMIETNLYSAYRLTKGFIREMMDRKEGHIFNIASVASFMAYANGGSYSISKHAMLGMSRSLREEMKPFNVKVTSIMPGATRTASWDGVDLPDDRFSKSEDIAELVFASYTLSQNSVVEDIVVRPQLGDI</sequence>
<dbReference type="GO" id="GO:0016491">
    <property type="term" value="F:oxidoreductase activity"/>
    <property type="evidence" value="ECO:0007669"/>
    <property type="project" value="UniProtKB-KW"/>
</dbReference>
<protein>
    <submittedName>
        <fullName evidence="4">Short-subunit dehydrogenase</fullName>
    </submittedName>
</protein>
<dbReference type="InterPro" id="IPR036291">
    <property type="entry name" value="NAD(P)-bd_dom_sf"/>
</dbReference>
<dbReference type="OrthoDB" id="9810734at2"/>
<dbReference type="InterPro" id="IPR020904">
    <property type="entry name" value="Sc_DH/Rdtase_CS"/>
</dbReference>
<dbReference type="RefSeq" id="WP_109616252.1">
    <property type="nucleotide sequence ID" value="NZ_QGDO01000001.1"/>
</dbReference>
<name>A0A315ZHT7_SEDFL</name>